<evidence type="ECO:0000256" key="5">
    <source>
        <dbReference type="ARBA" id="ARBA00022679"/>
    </source>
</evidence>
<accession>A0A0M5KRY3</accession>
<dbReference type="GO" id="GO:0009423">
    <property type="term" value="P:chorismate biosynthetic process"/>
    <property type="evidence" value="ECO:0007669"/>
    <property type="project" value="UniProtKB-UniPathway"/>
</dbReference>
<evidence type="ECO:0000313" key="10">
    <source>
        <dbReference type="EMBL" id="ALE02223.1"/>
    </source>
</evidence>
<evidence type="ECO:0000256" key="2">
    <source>
        <dbReference type="ARBA" id="ARBA00004688"/>
    </source>
</evidence>
<dbReference type="GO" id="GO:0008652">
    <property type="term" value="P:amino acid biosynthetic process"/>
    <property type="evidence" value="ECO:0007669"/>
    <property type="project" value="UniProtKB-KW"/>
</dbReference>
<dbReference type="Gene3D" id="3.20.20.70">
    <property type="entry name" value="Aldolase class I"/>
    <property type="match status" value="1"/>
</dbReference>
<dbReference type="PANTHER" id="PTHR21225:SF12">
    <property type="entry name" value="PHOSPHO-2-DEHYDRO-3-DEOXYHEPTONATE ALDOLASE, TYROSINE-INHIBITED"/>
    <property type="match status" value="1"/>
</dbReference>
<keyword evidence="5 8" id="KW-0808">Transferase</keyword>
<comment type="catalytic activity">
    <reaction evidence="7 8">
        <text>D-erythrose 4-phosphate + phosphoenolpyruvate + H2O = 7-phospho-2-dehydro-3-deoxy-D-arabino-heptonate + phosphate</text>
        <dbReference type="Rhea" id="RHEA:14717"/>
        <dbReference type="ChEBI" id="CHEBI:15377"/>
        <dbReference type="ChEBI" id="CHEBI:16897"/>
        <dbReference type="ChEBI" id="CHEBI:43474"/>
        <dbReference type="ChEBI" id="CHEBI:58394"/>
        <dbReference type="ChEBI" id="CHEBI:58702"/>
        <dbReference type="EC" id="2.5.1.54"/>
    </reaction>
</comment>
<dbReference type="InterPro" id="IPR006219">
    <property type="entry name" value="DAHP_synth_1"/>
</dbReference>
<evidence type="ECO:0000256" key="7">
    <source>
        <dbReference type="ARBA" id="ARBA00047508"/>
    </source>
</evidence>
<evidence type="ECO:0000256" key="4">
    <source>
        <dbReference type="ARBA" id="ARBA00022605"/>
    </source>
</evidence>
<dbReference type="InterPro" id="IPR006218">
    <property type="entry name" value="DAHP1/KDSA"/>
</dbReference>
<dbReference type="STRING" id="1125411.W908_06565"/>
<dbReference type="OrthoDB" id="9807331at2"/>
<comment type="function">
    <text evidence="1 8">Stereospecific condensation of phosphoenolpyruvate (PEP) and D-erythrose-4-phosphate (E4P) giving rise to 3-deoxy-D-arabino-heptulosonate-7-phosphate (DAHP).</text>
</comment>
<protein>
    <recommendedName>
        <fullName evidence="8">Phospho-2-dehydro-3-deoxyheptonate aldolase</fullName>
        <ecNumber evidence="8">2.5.1.54</ecNumber>
    </recommendedName>
</protein>
<dbReference type="NCBIfam" id="TIGR00034">
    <property type="entry name" value="aroFGH"/>
    <property type="match status" value="1"/>
</dbReference>
<dbReference type="InterPro" id="IPR013785">
    <property type="entry name" value="Aldolase_TIM"/>
</dbReference>
<dbReference type="GO" id="GO:0009073">
    <property type="term" value="P:aromatic amino acid family biosynthetic process"/>
    <property type="evidence" value="ECO:0007669"/>
    <property type="project" value="UniProtKB-KW"/>
</dbReference>
<evidence type="ECO:0000256" key="6">
    <source>
        <dbReference type="ARBA" id="ARBA00023141"/>
    </source>
</evidence>
<dbReference type="EMBL" id="CP006911">
    <property type="protein sequence ID" value="ALE02223.1"/>
    <property type="molecule type" value="Genomic_DNA"/>
</dbReference>
<proteinExistence type="inferred from homology"/>
<comment type="similarity">
    <text evidence="3 8">Belongs to the class-I DAHP synthase family.</text>
</comment>
<keyword evidence="6 8" id="KW-0057">Aromatic amino acid biosynthesis</keyword>
<dbReference type="EC" id="2.5.1.54" evidence="8"/>
<dbReference type="Proteomes" id="UP000068905">
    <property type="component" value="Chromosome"/>
</dbReference>
<dbReference type="NCBIfam" id="NF009396">
    <property type="entry name" value="PRK12756.1"/>
    <property type="match status" value="1"/>
</dbReference>
<dbReference type="SUPFAM" id="SSF51569">
    <property type="entry name" value="Aldolase"/>
    <property type="match status" value="1"/>
</dbReference>
<dbReference type="GO" id="GO:0042802">
    <property type="term" value="F:identical protein binding"/>
    <property type="evidence" value="ECO:0007669"/>
    <property type="project" value="UniProtKB-ARBA"/>
</dbReference>
<dbReference type="NCBIfam" id="NF009395">
    <property type="entry name" value="PRK12755.1"/>
    <property type="match status" value="1"/>
</dbReference>
<reference evidence="10 11" key="1">
    <citation type="journal article" date="2015" name="Genome Announc.">
        <title>Genome Sequence of 'Candidatus Thioglobus singularis' Strain PS1, a Mixotroph from the SUP05 Clade of Marine Gammaproteobacteria.</title>
        <authorList>
            <person name="Marshall K.T."/>
            <person name="Morris R.M."/>
        </authorList>
    </citation>
    <scope>NUCLEOTIDE SEQUENCE [LARGE SCALE GENOMIC DNA]</scope>
    <source>
        <strain evidence="10 11">PS1</strain>
    </source>
</reference>
<evidence type="ECO:0000256" key="3">
    <source>
        <dbReference type="ARBA" id="ARBA00007985"/>
    </source>
</evidence>
<dbReference type="KEGG" id="tsn:W908_06565"/>
<keyword evidence="4 8" id="KW-0028">Amino-acid biosynthesis</keyword>
<dbReference type="FunFam" id="3.20.20.70:FF:000005">
    <property type="entry name" value="Phospho-2-dehydro-3-deoxyheptonate aldolase"/>
    <property type="match status" value="1"/>
</dbReference>
<dbReference type="AlphaFoldDB" id="A0A0M5KRY3"/>
<evidence type="ECO:0000259" key="9">
    <source>
        <dbReference type="Pfam" id="PF00793"/>
    </source>
</evidence>
<gene>
    <name evidence="10" type="ORF">W908_06565</name>
</gene>
<name>A0A0M5KRY3_9GAMM</name>
<dbReference type="UniPathway" id="UPA00053">
    <property type="reaction ID" value="UER00084"/>
</dbReference>
<comment type="pathway">
    <text evidence="2 8">Metabolic intermediate biosynthesis; chorismate biosynthesis; chorismate from D-erythrose 4-phosphate and phosphoenolpyruvate: step 1/7.</text>
</comment>
<dbReference type="PIRSF" id="PIRSF001361">
    <property type="entry name" value="DAHP_synthase"/>
    <property type="match status" value="1"/>
</dbReference>
<dbReference type="RefSeq" id="WP_053820429.1">
    <property type="nucleotide sequence ID" value="NZ_CP006911.1"/>
</dbReference>
<sequence length="351" mass="38161">MLHNTDNVRIISSAPMVSPNALIEKLPLSEKAASVVVSARNTIKNILYGNDNRLMVLVGPCSIHDTKAAMEYAQNLSKLKDELSEDLFIVMRVYFEKPRTTVGWKGLINDPYLDESFDIDKGLETARKLLVDLGEINMPVGVEYLDVLTPQYLSDLISWGAIGARTTESQSHRELASALSCPVGFKNGTGGSLNIAIDAIQSANSPHHLLSVNKDGGISHFTSLGNDTAHIILRGGKDGPNYSEENVESTCEKLKSKGLVSKVMVDFSHANSEKQFKNQLKVGANIASQIENGSESVFGVMIESHINEGNQKVGPLSSLEYGVSITDSCIGWADTEKLLRDLAKSVNKRNS</sequence>
<dbReference type="GO" id="GO:0005737">
    <property type="term" value="C:cytoplasm"/>
    <property type="evidence" value="ECO:0007669"/>
    <property type="project" value="TreeGrafter"/>
</dbReference>
<dbReference type="Pfam" id="PF00793">
    <property type="entry name" value="DAHP_synth_1"/>
    <property type="match status" value="1"/>
</dbReference>
<dbReference type="GO" id="GO:0003849">
    <property type="term" value="F:3-deoxy-7-phosphoheptulonate synthase activity"/>
    <property type="evidence" value="ECO:0007669"/>
    <property type="project" value="UniProtKB-EC"/>
</dbReference>
<evidence type="ECO:0000256" key="1">
    <source>
        <dbReference type="ARBA" id="ARBA00003726"/>
    </source>
</evidence>
<keyword evidence="11" id="KW-1185">Reference proteome</keyword>
<dbReference type="PATRIC" id="fig|1125411.7.peg.1295"/>
<feature type="domain" description="DAHP synthetase I/KDSA" evidence="9">
    <location>
        <begin position="41"/>
        <end position="339"/>
    </location>
</feature>
<evidence type="ECO:0000256" key="8">
    <source>
        <dbReference type="PIRNR" id="PIRNR001361"/>
    </source>
</evidence>
<evidence type="ECO:0000313" key="11">
    <source>
        <dbReference type="Proteomes" id="UP000068905"/>
    </source>
</evidence>
<dbReference type="PANTHER" id="PTHR21225">
    <property type="entry name" value="PHOSPHO-2-DEHYDRO-3-DEOXYHEPTONATE ALDOLASE DAHP SYNTHETASE"/>
    <property type="match status" value="1"/>
</dbReference>
<organism evidence="10 11">
    <name type="scientific">Candidatus Pseudothioglobus singularis PS1</name>
    <dbReference type="NCBI Taxonomy" id="1125411"/>
    <lineage>
        <taxon>Bacteria</taxon>
        <taxon>Pseudomonadati</taxon>
        <taxon>Pseudomonadota</taxon>
        <taxon>Gammaproteobacteria</taxon>
        <taxon>Candidatus Pseudothioglobaceae</taxon>
        <taxon>Candidatus Pseudothioglobus</taxon>
    </lineage>
</organism>